<evidence type="ECO:0000313" key="1">
    <source>
        <dbReference type="EMBL" id="KDR33621.1"/>
    </source>
</evidence>
<evidence type="ECO:0000313" key="2">
    <source>
        <dbReference type="Proteomes" id="UP000027451"/>
    </source>
</evidence>
<dbReference type="AlphaFoldDB" id="A0A656QT22"/>
<dbReference type="InterPro" id="IPR021389">
    <property type="entry name" value="DUF3022"/>
</dbReference>
<comment type="caution">
    <text evidence="1">The sequence shown here is derived from an EMBL/GenBank/DDBJ whole genome shotgun (WGS) entry which is preliminary data.</text>
</comment>
<keyword evidence="2" id="KW-1185">Reference proteome</keyword>
<dbReference type="EMBL" id="JFHD01000001">
    <property type="protein sequence ID" value="KDR33621.1"/>
    <property type="molecule type" value="Genomic_DNA"/>
</dbReference>
<reference evidence="1 2" key="1">
    <citation type="submission" date="2014-03" db="EMBL/GenBank/DDBJ databases">
        <title>Draft Genome Sequences of Four Burkholderia Strains.</title>
        <authorList>
            <person name="Liu X.Y."/>
            <person name="Li C.X."/>
            <person name="Xu J.H."/>
        </authorList>
    </citation>
    <scope>NUCLEOTIDE SEQUENCE [LARGE SCALE GENOMIC DNA]</scope>
    <source>
        <strain evidence="1 2">OP-1</strain>
    </source>
</reference>
<proteinExistence type="predicted"/>
<dbReference type="RefSeq" id="WP_008345934.1">
    <property type="nucleotide sequence ID" value="NZ_CP084286.1"/>
</dbReference>
<dbReference type="Proteomes" id="UP000027451">
    <property type="component" value="Unassembled WGS sequence"/>
</dbReference>
<accession>A0A656QT22</accession>
<protein>
    <recommendedName>
        <fullName evidence="3">DUF3022 domain-containing protein</fullName>
    </recommendedName>
</protein>
<dbReference type="Pfam" id="PF11226">
    <property type="entry name" value="DUF3022"/>
    <property type="match status" value="1"/>
</dbReference>
<dbReference type="OrthoDB" id="9099390at2"/>
<sequence length="125" mass="14113">MKYTDQDQRVEELQVALSRAFDARKTPFVGVVDEGYDIVINVSWAIETGRDTTLDARCSVVLRIAARQFERYGAMDTAQRLIVQDRVIAHVRSAFDQSRSGQANANECSLELRAADDWFDTPDTP</sequence>
<evidence type="ECO:0008006" key="3">
    <source>
        <dbReference type="Google" id="ProtNLM"/>
    </source>
</evidence>
<organism evidence="1 2">
    <name type="scientific">Caballeronia zhejiangensis</name>
    <dbReference type="NCBI Taxonomy" id="871203"/>
    <lineage>
        <taxon>Bacteria</taxon>
        <taxon>Pseudomonadati</taxon>
        <taxon>Pseudomonadota</taxon>
        <taxon>Betaproteobacteria</taxon>
        <taxon>Burkholderiales</taxon>
        <taxon>Burkholderiaceae</taxon>
        <taxon>Caballeronia</taxon>
    </lineage>
</organism>
<gene>
    <name evidence="1" type="ORF">BG60_00095</name>
</gene>
<name>A0A656QT22_9BURK</name>